<dbReference type="EMBL" id="QGKV02001556">
    <property type="protein sequence ID" value="KAF3520633.1"/>
    <property type="molecule type" value="Genomic_DNA"/>
</dbReference>
<evidence type="ECO:0000256" key="7">
    <source>
        <dbReference type="SAM" id="Phobius"/>
    </source>
</evidence>
<proteinExistence type="inferred from homology"/>
<sequence>WPAASFSSAVGRPSFPLSLFLLASPLPLLPRFLSWSSESCASADRSGILTSDRRRIVVVEWLEGCLLENSGGSGSDLASDLDIGAEGRVGSPGRRRCGVPLAFSVVSGVVLLGRSDLLSGARLELPSVPNRIDPLRVLRNGGACEEAISWICQPRLLCSVAARAGSASAVVCGGFGGSFPDKARPGLGKCSWSGVKVSVREGYVINSLESHQNVRRLPRIRAAFPRTASALSAFLGSFCICFASLFIFRIRKTMTVRSTGRNLSFEILSSLEDDSLPPIPRSSSDPISGNDSAESSPKRRRHRKKKKKHNKVETIPENGDPQFTTMEDSNWASCDEGERSIFENRLNYFGGGGGGSTVVTQTVQHNGFSFGKLRQRNVNGSSIDSTNDERFSETLASDKKSYVEEVSSSENLPFEEVQNQFPRSETNGNVVVTRLDTESSLDWKQLMADDPDFLSAETRSPMKYFTGEIYGGVSLRSTVASGNDVERERIYDMIFRLPWRCEVLLHTGFFVCVNSFLSLLTVMPIRVLLTFWDAFKNRQLRRPSSSELSDLACFLVLASGTILLGRTASVRLVPSVLLYPIGTNTDIVFQIFDRLCQSFCGDVFGALFSSAAGLAVSPPEKLRFSQAITLSTCIVAHNNALLALLVSNNFAEIKSSVFKRFSKDNIHGLVYADAIERFHISAFLVSVLAQNILEAEGPWLGNFIYNATMVFFCEMMIDIIKHSFLAKFNGIRPIAYSEFLQALCEQTLNIRPEDRKTNLTFVPIAPACVVIRVLTPVYAAHLPCSPLPWRVMWMVFLFVITCIMLTSLKVLIGMGLRKHATWYINRCRRRNSSHLHND</sequence>
<keyword evidence="8" id="KW-0732">Signal</keyword>
<keyword evidence="3 7" id="KW-0812">Transmembrane</keyword>
<feature type="chain" id="PRO_5046776860" description="Protein POLLEN DEFECTIVE IN GUIDANCE 1" evidence="8">
    <location>
        <begin position="26"/>
        <end position="838"/>
    </location>
</feature>
<organism evidence="9 10">
    <name type="scientific">Brassica cretica</name>
    <name type="common">Mustard</name>
    <dbReference type="NCBI Taxonomy" id="69181"/>
    <lineage>
        <taxon>Eukaryota</taxon>
        <taxon>Viridiplantae</taxon>
        <taxon>Streptophyta</taxon>
        <taxon>Embryophyta</taxon>
        <taxon>Tracheophyta</taxon>
        <taxon>Spermatophyta</taxon>
        <taxon>Magnoliopsida</taxon>
        <taxon>eudicotyledons</taxon>
        <taxon>Gunneridae</taxon>
        <taxon>Pentapetalae</taxon>
        <taxon>rosids</taxon>
        <taxon>malvids</taxon>
        <taxon>Brassicales</taxon>
        <taxon>Brassicaceae</taxon>
        <taxon>Brassiceae</taxon>
        <taxon>Brassica</taxon>
    </lineage>
</organism>
<accession>A0ABQ7B2W0</accession>
<gene>
    <name evidence="9" type="ORF">DY000_02063269</name>
</gene>
<evidence type="ECO:0000313" key="10">
    <source>
        <dbReference type="Proteomes" id="UP000266723"/>
    </source>
</evidence>
<evidence type="ECO:0000256" key="3">
    <source>
        <dbReference type="ARBA" id="ARBA00022692"/>
    </source>
</evidence>
<name>A0ABQ7B2W0_BRACR</name>
<evidence type="ECO:0000256" key="4">
    <source>
        <dbReference type="ARBA" id="ARBA00022989"/>
    </source>
</evidence>
<evidence type="ECO:0000256" key="6">
    <source>
        <dbReference type="SAM" id="MobiDB-lite"/>
    </source>
</evidence>
<feature type="transmembrane region" description="Helical" evidence="7">
    <location>
        <begin position="791"/>
        <end position="812"/>
    </location>
</feature>
<evidence type="ECO:0000256" key="5">
    <source>
        <dbReference type="ARBA" id="ARBA00023136"/>
    </source>
</evidence>
<evidence type="ECO:0008006" key="11">
    <source>
        <dbReference type="Google" id="ProtNLM"/>
    </source>
</evidence>
<evidence type="ECO:0000313" key="9">
    <source>
        <dbReference type="EMBL" id="KAF3520633.1"/>
    </source>
</evidence>
<evidence type="ECO:0000256" key="2">
    <source>
        <dbReference type="ARBA" id="ARBA00008803"/>
    </source>
</evidence>
<protein>
    <recommendedName>
        <fullName evidence="11">Protein POLLEN DEFECTIVE IN GUIDANCE 1</fullName>
    </recommendedName>
</protein>
<feature type="signal peptide" evidence="8">
    <location>
        <begin position="1"/>
        <end position="25"/>
    </location>
</feature>
<comment type="caution">
    <text evidence="9">The sequence shown here is derived from an EMBL/GenBank/DDBJ whole genome shotgun (WGS) entry which is preliminary data.</text>
</comment>
<dbReference type="Pfam" id="PF05346">
    <property type="entry name" value="DUF747"/>
    <property type="match status" value="1"/>
</dbReference>
<dbReference type="PANTHER" id="PTHR13317">
    <property type="entry name" value="TRANSMEMBRANE ANTERIOR POSTERIOR TRANSFORMATION PROTEIN 1 HOMOLOG"/>
    <property type="match status" value="1"/>
</dbReference>
<comment type="similarity">
    <text evidence="2">Belongs to the TAPT1 family.</text>
</comment>
<reference evidence="9 10" key="1">
    <citation type="journal article" date="2020" name="BMC Genomics">
        <title>Intraspecific diversification of the crop wild relative Brassica cretica Lam. using demographic model selection.</title>
        <authorList>
            <person name="Kioukis A."/>
            <person name="Michalopoulou V.A."/>
            <person name="Briers L."/>
            <person name="Pirintsos S."/>
            <person name="Studholme D.J."/>
            <person name="Pavlidis P."/>
            <person name="Sarris P.F."/>
        </authorList>
    </citation>
    <scope>NUCLEOTIDE SEQUENCE [LARGE SCALE GENOMIC DNA]</scope>
    <source>
        <strain evidence="10">cv. PFS-1207/04</strain>
    </source>
</reference>
<feature type="non-terminal residue" evidence="9">
    <location>
        <position position="1"/>
    </location>
</feature>
<dbReference type="Proteomes" id="UP000266723">
    <property type="component" value="Unassembled WGS sequence"/>
</dbReference>
<evidence type="ECO:0000256" key="1">
    <source>
        <dbReference type="ARBA" id="ARBA00004141"/>
    </source>
</evidence>
<feature type="transmembrane region" description="Helical" evidence="7">
    <location>
        <begin position="759"/>
        <end position="779"/>
    </location>
</feature>
<feature type="compositionally biased region" description="Basic residues" evidence="6">
    <location>
        <begin position="298"/>
        <end position="310"/>
    </location>
</feature>
<comment type="subcellular location">
    <subcellularLocation>
        <location evidence="1">Membrane</location>
        <topology evidence="1">Multi-pass membrane protein</topology>
    </subcellularLocation>
</comment>
<dbReference type="InterPro" id="IPR008010">
    <property type="entry name" value="Tatp1"/>
</dbReference>
<keyword evidence="10" id="KW-1185">Reference proteome</keyword>
<keyword evidence="4 7" id="KW-1133">Transmembrane helix</keyword>
<keyword evidence="5 7" id="KW-0472">Membrane</keyword>
<dbReference type="PANTHER" id="PTHR13317:SF4">
    <property type="entry name" value="TRANSMEMBRANE ANTERIOR POSTERIOR TRANSFORMATION PROTEIN 1 HOMOLOG"/>
    <property type="match status" value="1"/>
</dbReference>
<feature type="transmembrane region" description="Helical" evidence="7">
    <location>
        <begin position="503"/>
        <end position="528"/>
    </location>
</feature>
<feature type="region of interest" description="Disordered" evidence="6">
    <location>
        <begin position="276"/>
        <end position="325"/>
    </location>
</feature>
<evidence type="ECO:0000256" key="8">
    <source>
        <dbReference type="SAM" id="SignalP"/>
    </source>
</evidence>
<feature type="transmembrane region" description="Helical" evidence="7">
    <location>
        <begin position="228"/>
        <end position="248"/>
    </location>
</feature>